<name>A0A6A4T7Z0_SCOMX</name>
<accession>A0A6A4T7Z0</accession>
<dbReference type="AlphaFoldDB" id="A0A6A4T7Z0"/>
<organism evidence="1 2">
    <name type="scientific">Scophthalmus maximus</name>
    <name type="common">Turbot</name>
    <name type="synonym">Psetta maxima</name>
    <dbReference type="NCBI Taxonomy" id="52904"/>
    <lineage>
        <taxon>Eukaryota</taxon>
        <taxon>Metazoa</taxon>
        <taxon>Chordata</taxon>
        <taxon>Craniata</taxon>
        <taxon>Vertebrata</taxon>
        <taxon>Euteleostomi</taxon>
        <taxon>Actinopterygii</taxon>
        <taxon>Neopterygii</taxon>
        <taxon>Teleostei</taxon>
        <taxon>Neoteleostei</taxon>
        <taxon>Acanthomorphata</taxon>
        <taxon>Carangaria</taxon>
        <taxon>Pleuronectiformes</taxon>
        <taxon>Pleuronectoidei</taxon>
        <taxon>Scophthalmidae</taxon>
        <taxon>Scophthalmus</taxon>
    </lineage>
</organism>
<protein>
    <submittedName>
        <fullName evidence="1">Uncharacterized protein</fullName>
    </submittedName>
</protein>
<evidence type="ECO:0000313" key="1">
    <source>
        <dbReference type="EMBL" id="KAF0040100.1"/>
    </source>
</evidence>
<sequence>MFAATVVNVPLLRSKDELLSLYLLSVGPSRLPHSSEREREKLRKSFVRPTLHVRPAPPVKCDSHVRPPSVTVKVKSGDFIPSLIAQFLGEGREKKRRGKYLK</sequence>
<dbReference type="EMBL" id="VEVO01000007">
    <property type="protein sequence ID" value="KAF0040100.1"/>
    <property type="molecule type" value="Genomic_DNA"/>
</dbReference>
<proteinExistence type="predicted"/>
<comment type="caution">
    <text evidence="1">The sequence shown here is derived from an EMBL/GenBank/DDBJ whole genome shotgun (WGS) entry which is preliminary data.</text>
</comment>
<evidence type="ECO:0000313" key="2">
    <source>
        <dbReference type="Proteomes" id="UP000438429"/>
    </source>
</evidence>
<reference evidence="1 2" key="1">
    <citation type="submission" date="2019-06" db="EMBL/GenBank/DDBJ databases">
        <title>Draft genomes of female and male turbot (Scophthalmus maximus).</title>
        <authorList>
            <person name="Xu H."/>
            <person name="Xu X.-W."/>
            <person name="Shao C."/>
            <person name="Chen S."/>
        </authorList>
    </citation>
    <scope>NUCLEOTIDE SEQUENCE [LARGE SCALE GENOMIC DNA]</scope>
    <source>
        <strain evidence="1">Ysfricsl-2016a</strain>
        <tissue evidence="1">Blood</tissue>
    </source>
</reference>
<dbReference type="Proteomes" id="UP000438429">
    <property type="component" value="Unassembled WGS sequence"/>
</dbReference>
<gene>
    <name evidence="1" type="ORF">F2P81_008335</name>
</gene>